<dbReference type="InterPro" id="IPR025346">
    <property type="entry name" value="DUF4250"/>
</dbReference>
<proteinExistence type="predicted"/>
<keyword evidence="2" id="KW-1185">Reference proteome</keyword>
<sequence>MTTEEIKDMDVNILLSIINLKLRDFYNNLDELCYDLDINKDILIERLQKKNYKYDLSINQFKSL</sequence>
<evidence type="ECO:0000313" key="1">
    <source>
        <dbReference type="EMBL" id="MBP1889440.1"/>
    </source>
</evidence>
<comment type="caution">
    <text evidence="1">The sequence shown here is derived from an EMBL/GenBank/DDBJ whole genome shotgun (WGS) entry which is preliminary data.</text>
</comment>
<protein>
    <recommendedName>
        <fullName evidence="3">DUF4250 domain-containing protein</fullName>
    </recommendedName>
</protein>
<gene>
    <name evidence="1" type="ORF">J2Z53_001021</name>
</gene>
<organism evidence="1 2">
    <name type="scientific">Clostridium moniliforme</name>
    <dbReference type="NCBI Taxonomy" id="39489"/>
    <lineage>
        <taxon>Bacteria</taxon>
        <taxon>Bacillati</taxon>
        <taxon>Bacillota</taxon>
        <taxon>Clostridia</taxon>
        <taxon>Eubacteriales</taxon>
        <taxon>Clostridiaceae</taxon>
        <taxon>Clostridium</taxon>
    </lineage>
</organism>
<dbReference type="RefSeq" id="WP_209796136.1">
    <property type="nucleotide sequence ID" value="NZ_JAGGJZ010000002.1"/>
</dbReference>
<evidence type="ECO:0000313" key="2">
    <source>
        <dbReference type="Proteomes" id="UP000783390"/>
    </source>
</evidence>
<name>A0ABS4EZL6_9CLOT</name>
<dbReference type="Proteomes" id="UP000783390">
    <property type="component" value="Unassembled WGS sequence"/>
</dbReference>
<dbReference type="Pfam" id="PF14056">
    <property type="entry name" value="DUF4250"/>
    <property type="match status" value="1"/>
</dbReference>
<reference evidence="1 2" key="1">
    <citation type="submission" date="2021-03" db="EMBL/GenBank/DDBJ databases">
        <title>Genomic Encyclopedia of Type Strains, Phase IV (KMG-IV): sequencing the most valuable type-strain genomes for metagenomic binning, comparative biology and taxonomic classification.</title>
        <authorList>
            <person name="Goeker M."/>
        </authorList>
    </citation>
    <scope>NUCLEOTIDE SEQUENCE [LARGE SCALE GENOMIC DNA]</scope>
    <source>
        <strain evidence="1 2">DSM 3984</strain>
    </source>
</reference>
<dbReference type="EMBL" id="JAGGJZ010000002">
    <property type="protein sequence ID" value="MBP1889440.1"/>
    <property type="molecule type" value="Genomic_DNA"/>
</dbReference>
<accession>A0ABS4EZL6</accession>
<evidence type="ECO:0008006" key="3">
    <source>
        <dbReference type="Google" id="ProtNLM"/>
    </source>
</evidence>